<proteinExistence type="predicted"/>
<sequence length="880" mass="92626">MTRPGGSAGIVSADTQDTAPGKTLHTGPAQDPGQGVAQDFAQDPGGQDPGQGVAQDLDFAQGPGQGVAQGPAQGCALSFPLDEDVTERITQGLAQRLALTAGQLLTGVFALALARWQGVDDISLDVRSDPRPGHQGLRRHVGRLTDLHPVHLTLEPGLDPLGQLAALAGPLAAAAGHATGGAGFGACREWSPDPLLRDALRELAPAQVCLHLHAPGELLPASVHPVHPVHPVRGSAPHRPGRPAHPLEAHAQIAGGRLHIGLERAHDLTEGITDTSVAALADLLRDLLTQLADASTAPIPSLFKATPQQAALFTGGDARPGTGRHVEQLVWVWHGPLDPERFTAAWQSVFDCEAVLRTAFTGGPEPQLMVHSRVTADITRRIHRGDDWQPLLERDRLRGFDLRCPGALRLTLLETEHTAPDGTAPPTRIVLTYHRALLDTWSAHILLREFYRAYLAGGTLPGGERRPDLRDYTAWIAAQDLEPVRVFWARSAPPDTAASRPGRPAGGATRLTGVGRARLRLDPAETIRLARWAGLWGIAESSALQAVWAILIHRASDAAGPAPVCFAVSVAGRAIPLDGVARMPGPLRNALPVTVEVDPAGTLTDLMRRLRDHALDMAAYEWVPADRIRSRDRHGPGTDPAGTVLVFEDPPHPVEGLEDELAAQGIRAEFSGTVPARSVLPIGLLAHHDNAGGLVLTGVHDRDVLDEEAAAELLVQSALLLRELPLWAAESTTVAQVLKLLQGRAVPRMADAVAAGRDTVLVTLRAAGQEQAGTICLVPPPGAATTCYDLLPHTYAGPQELLVLTAGAEDAGPALAARAAGLPLLLAGFSGAGALACDIARRIAADGGRPPRVVLAGAFEDERARALALARALRDAAPDG</sequence>
<evidence type="ECO:0000259" key="2">
    <source>
        <dbReference type="Pfam" id="PF00668"/>
    </source>
</evidence>
<protein>
    <submittedName>
        <fullName evidence="3">Putative peptide synthetase</fullName>
    </submittedName>
</protein>
<evidence type="ECO:0000313" key="3">
    <source>
        <dbReference type="EMBL" id="AFS18588.1"/>
    </source>
</evidence>
<dbReference type="PANTHER" id="PTHR45527:SF1">
    <property type="entry name" value="FATTY ACID SYNTHASE"/>
    <property type="match status" value="1"/>
</dbReference>
<feature type="compositionally biased region" description="Low complexity" evidence="1">
    <location>
        <begin position="37"/>
        <end position="71"/>
    </location>
</feature>
<feature type="domain" description="Condensation" evidence="2">
    <location>
        <begin position="319"/>
        <end position="631"/>
    </location>
</feature>
<evidence type="ECO:0000256" key="1">
    <source>
        <dbReference type="SAM" id="MobiDB-lite"/>
    </source>
</evidence>
<dbReference type="AlphaFoldDB" id="J9WQX7"/>
<organism evidence="3">
    <name type="scientific">Streptomyces tendae</name>
    <dbReference type="NCBI Taxonomy" id="1932"/>
    <lineage>
        <taxon>Bacteria</taxon>
        <taxon>Bacillati</taxon>
        <taxon>Actinomycetota</taxon>
        <taxon>Actinomycetes</taxon>
        <taxon>Kitasatosporales</taxon>
        <taxon>Streptomycetaceae</taxon>
        <taxon>Streptomyces</taxon>
    </lineage>
</organism>
<dbReference type="Pfam" id="PF00668">
    <property type="entry name" value="Condensation"/>
    <property type="match status" value="1"/>
</dbReference>
<dbReference type="Gene3D" id="3.30.559.30">
    <property type="entry name" value="Nonribosomal peptide synthetase, condensation domain"/>
    <property type="match status" value="2"/>
</dbReference>
<dbReference type="GO" id="GO:0043041">
    <property type="term" value="P:amino acid activation for nonribosomal peptide biosynthetic process"/>
    <property type="evidence" value="ECO:0007669"/>
    <property type="project" value="TreeGrafter"/>
</dbReference>
<dbReference type="InterPro" id="IPR023213">
    <property type="entry name" value="CAT-like_dom_sf"/>
</dbReference>
<dbReference type="GO" id="GO:0044550">
    <property type="term" value="P:secondary metabolite biosynthetic process"/>
    <property type="evidence" value="ECO:0007669"/>
    <property type="project" value="TreeGrafter"/>
</dbReference>
<name>J9WQX7_STRTE</name>
<dbReference type="EMBL" id="JQ659263">
    <property type="protein sequence ID" value="AFS18588.1"/>
    <property type="molecule type" value="Genomic_DNA"/>
</dbReference>
<feature type="region of interest" description="Disordered" evidence="1">
    <location>
        <begin position="1"/>
        <end position="71"/>
    </location>
</feature>
<dbReference type="Gene3D" id="3.30.559.10">
    <property type="entry name" value="Chloramphenicol acetyltransferase-like domain"/>
    <property type="match status" value="1"/>
</dbReference>
<dbReference type="InterPro" id="IPR001242">
    <property type="entry name" value="Condensation_dom"/>
</dbReference>
<dbReference type="GO" id="GO:0003824">
    <property type="term" value="F:catalytic activity"/>
    <property type="evidence" value="ECO:0007669"/>
    <property type="project" value="InterPro"/>
</dbReference>
<dbReference type="GO" id="GO:0031177">
    <property type="term" value="F:phosphopantetheine binding"/>
    <property type="evidence" value="ECO:0007669"/>
    <property type="project" value="TreeGrafter"/>
</dbReference>
<dbReference type="GO" id="GO:0005737">
    <property type="term" value="C:cytoplasm"/>
    <property type="evidence" value="ECO:0007669"/>
    <property type="project" value="TreeGrafter"/>
</dbReference>
<dbReference type="SUPFAM" id="SSF52777">
    <property type="entry name" value="CoA-dependent acyltransferases"/>
    <property type="match status" value="3"/>
</dbReference>
<dbReference type="GO" id="GO:0008610">
    <property type="term" value="P:lipid biosynthetic process"/>
    <property type="evidence" value="ECO:0007669"/>
    <property type="project" value="UniProtKB-ARBA"/>
</dbReference>
<accession>J9WQX7</accession>
<dbReference type="PANTHER" id="PTHR45527">
    <property type="entry name" value="NONRIBOSOMAL PEPTIDE SYNTHETASE"/>
    <property type="match status" value="1"/>
</dbReference>
<reference evidence="3" key="1">
    <citation type="journal article" date="2012" name="Med. Chem. Commun.">
        <title>Activation of a silent phenazine biosynthetic gene cluster reveals a novel natural product and a new resistance mechanism against phenazines.</title>
        <authorList>
            <person name="Saleh O."/>
            <person name="Bonitz T."/>
            <person name="Flinspach K."/>
            <person name="Kulik A."/>
            <person name="Burkard N."/>
            <person name="Muehlenweg A."/>
            <person name="Vente A."/>
            <person name="Polnick S."/>
            <person name="Laemmerhofer M."/>
            <person name="Gust B."/>
            <person name="Fiedler H.-P."/>
            <person name="Heide L."/>
        </authorList>
    </citation>
    <scope>NUCLEOTIDE SEQUENCE</scope>
    <source>
        <strain evidence="3">Tue1028</strain>
    </source>
</reference>